<dbReference type="AlphaFoldDB" id="A0A1I3JQQ9"/>
<dbReference type="Proteomes" id="UP000182829">
    <property type="component" value="Unassembled WGS sequence"/>
</dbReference>
<dbReference type="EMBL" id="FORO01000002">
    <property type="protein sequence ID" value="SFI62506.1"/>
    <property type="molecule type" value="Genomic_DNA"/>
</dbReference>
<reference evidence="2 3" key="1">
    <citation type="submission" date="2016-10" db="EMBL/GenBank/DDBJ databases">
        <authorList>
            <person name="de Groot N.N."/>
        </authorList>
    </citation>
    <scope>NUCLEOTIDE SEQUENCE [LARGE SCALE GENOMIC DNA]</scope>
    <source>
        <strain evidence="2 3">SP2</strain>
    </source>
</reference>
<evidence type="ECO:0000256" key="1">
    <source>
        <dbReference type="SAM" id="Phobius"/>
    </source>
</evidence>
<organism evidence="2 3">
    <name type="scientific">Natronobacterium gregoryi</name>
    <dbReference type="NCBI Taxonomy" id="44930"/>
    <lineage>
        <taxon>Archaea</taxon>
        <taxon>Methanobacteriati</taxon>
        <taxon>Methanobacteriota</taxon>
        <taxon>Stenosarchaea group</taxon>
        <taxon>Halobacteria</taxon>
        <taxon>Halobacteriales</taxon>
        <taxon>Natrialbaceae</taxon>
        <taxon>Natronobacterium</taxon>
    </lineage>
</organism>
<dbReference type="RefSeq" id="WP_005577883.1">
    <property type="nucleotide sequence ID" value="NZ_FORO01000002.1"/>
</dbReference>
<evidence type="ECO:0000313" key="3">
    <source>
        <dbReference type="Proteomes" id="UP000182829"/>
    </source>
</evidence>
<gene>
    <name evidence="2" type="ORF">SAMN05443661_102213</name>
</gene>
<feature type="transmembrane region" description="Helical" evidence="1">
    <location>
        <begin position="20"/>
        <end position="39"/>
    </location>
</feature>
<accession>A0A1I3JQQ9</accession>
<keyword evidence="1" id="KW-1133">Transmembrane helix</keyword>
<evidence type="ECO:0000313" key="2">
    <source>
        <dbReference type="EMBL" id="SFI62506.1"/>
    </source>
</evidence>
<keyword evidence="1" id="KW-0812">Transmembrane</keyword>
<dbReference type="GeneID" id="14209031"/>
<keyword evidence="1" id="KW-0472">Membrane</keyword>
<name>A0A1I3JQQ9_9EURY</name>
<protein>
    <submittedName>
        <fullName evidence="2">Uncharacterized protein</fullName>
    </submittedName>
</protein>
<proteinExistence type="predicted"/>
<sequence>MMIAISISQVIRDTILALEVLTPILGGIGTMVLAVLYYFQWGAQDQQTEIMKQQKKMLSQGYDPEANDAEIRVNGDEVIVSVTNEGAGLMVDSRLVLHSHFNTGGDFDNETRYETPLKRKGDKTALEAILQPGDCAEFFIEELKVRLPNNEGEVTIKEAISYANENDMSLWIIKIILYYESVDGTPHEEPLRVIDTPESAEDFVLEDVL</sequence>